<dbReference type="InterPro" id="IPR021133">
    <property type="entry name" value="HEAT_type_2"/>
</dbReference>
<keyword evidence="3" id="KW-0677">Repeat</keyword>
<keyword evidence="4" id="KW-0472">Membrane</keyword>
<evidence type="ECO:0000256" key="3">
    <source>
        <dbReference type="ARBA" id="ARBA00022737"/>
    </source>
</evidence>
<feature type="region of interest" description="Disordered" evidence="6">
    <location>
        <begin position="702"/>
        <end position="755"/>
    </location>
</feature>
<feature type="domain" description="Vacuolar protein 14 C-terminal Fig4-binding" evidence="7">
    <location>
        <begin position="429"/>
        <end position="608"/>
    </location>
</feature>
<dbReference type="PROSITE" id="PS50077">
    <property type="entry name" value="HEAT_REPEAT"/>
    <property type="match status" value="1"/>
</dbReference>
<evidence type="ECO:0000313" key="9">
    <source>
        <dbReference type="Proteomes" id="UP000822688"/>
    </source>
</evidence>
<feature type="repeat" description="HEAT" evidence="5">
    <location>
        <begin position="92"/>
        <end position="127"/>
    </location>
</feature>
<evidence type="ECO:0000256" key="2">
    <source>
        <dbReference type="ARBA" id="ARBA00010225"/>
    </source>
</evidence>
<comment type="subcellular location">
    <subcellularLocation>
        <location evidence="1">Endomembrane system</location>
    </subcellularLocation>
</comment>
<dbReference type="InterPro" id="IPR021841">
    <property type="entry name" value="VAC14_Fig4p-bd"/>
</dbReference>
<evidence type="ECO:0000313" key="8">
    <source>
        <dbReference type="EMBL" id="KAG0554707.1"/>
    </source>
</evidence>
<evidence type="ECO:0000256" key="1">
    <source>
        <dbReference type="ARBA" id="ARBA00004308"/>
    </source>
</evidence>
<dbReference type="Gene3D" id="1.25.10.10">
    <property type="entry name" value="Leucine-rich Repeat Variant"/>
    <property type="match status" value="2"/>
</dbReference>
<dbReference type="FunFam" id="1.25.10.10:FF:000169">
    <property type="entry name" value="protein VAC14 homolog isoform X1"/>
    <property type="match status" value="1"/>
</dbReference>
<dbReference type="InterPro" id="IPR026825">
    <property type="entry name" value="Vac14"/>
</dbReference>
<feature type="region of interest" description="Disordered" evidence="6">
    <location>
        <begin position="653"/>
        <end position="673"/>
    </location>
</feature>
<comment type="similarity">
    <text evidence="2">Belongs to the VAC14 family.</text>
</comment>
<accession>A0A8T0G8D0</accession>
<dbReference type="Pfam" id="PF24987">
    <property type="entry name" value="HEAT_EF3_N"/>
    <property type="match status" value="1"/>
</dbReference>
<gene>
    <name evidence="8" type="ORF">KC19_12G112500</name>
</gene>
<evidence type="ECO:0000256" key="4">
    <source>
        <dbReference type="ARBA" id="ARBA00023136"/>
    </source>
</evidence>
<evidence type="ECO:0000256" key="5">
    <source>
        <dbReference type="PROSITE-ProRule" id="PRU00103"/>
    </source>
</evidence>
<dbReference type="GO" id="GO:0010008">
    <property type="term" value="C:endosome membrane"/>
    <property type="evidence" value="ECO:0007669"/>
    <property type="project" value="TreeGrafter"/>
</dbReference>
<name>A0A8T0G8D0_CERPU</name>
<dbReference type="EMBL" id="CM026433">
    <property type="protein sequence ID" value="KAG0554707.1"/>
    <property type="molecule type" value="Genomic_DNA"/>
</dbReference>
<dbReference type="PANTHER" id="PTHR16023">
    <property type="entry name" value="TAX1 BINDING PROTEIN-RELATED"/>
    <property type="match status" value="1"/>
</dbReference>
<dbReference type="Pfam" id="PF11916">
    <property type="entry name" value="Vac14_Fig4_bd"/>
    <property type="match status" value="1"/>
</dbReference>
<keyword evidence="9" id="KW-1185">Reference proteome</keyword>
<dbReference type="GO" id="GO:0006661">
    <property type="term" value="P:phosphatidylinositol biosynthetic process"/>
    <property type="evidence" value="ECO:0007669"/>
    <property type="project" value="InterPro"/>
</dbReference>
<organism evidence="8 9">
    <name type="scientific">Ceratodon purpureus</name>
    <name type="common">Fire moss</name>
    <name type="synonym">Dicranum purpureum</name>
    <dbReference type="NCBI Taxonomy" id="3225"/>
    <lineage>
        <taxon>Eukaryota</taxon>
        <taxon>Viridiplantae</taxon>
        <taxon>Streptophyta</taxon>
        <taxon>Embryophyta</taxon>
        <taxon>Bryophyta</taxon>
        <taxon>Bryophytina</taxon>
        <taxon>Bryopsida</taxon>
        <taxon>Dicranidae</taxon>
        <taxon>Pseudoditrichales</taxon>
        <taxon>Ditrichaceae</taxon>
        <taxon>Ceratodon</taxon>
    </lineage>
</organism>
<dbReference type="PANTHER" id="PTHR16023:SF0">
    <property type="entry name" value="PROTEIN VAC14 HOMOLOG"/>
    <property type="match status" value="1"/>
</dbReference>
<proteinExistence type="inferred from homology"/>
<dbReference type="InterPro" id="IPR016024">
    <property type="entry name" value="ARM-type_fold"/>
</dbReference>
<sequence length="755" mass="83895">MADSIVPLSASVLRNLADKLYEKRKTAALEVESVVKNLTGAQDHEKISSIIALLTYDFALSPSSNHRKGGLIGLAAATVGLASEAAQHLEKIVPPVLDSFTDQDSRVRYYACEALYNIAKVARGDFIVFFNDIFDALCKLSADSDPNVQSAAHLLDRLVKDIVTESDQFSIEEFIPLLRERMNVLNPFVRQFLVGWITVLDSVPDIDMLGFLPDFLDGLFNMLSDTSHEIRQQADQALAEFLQEIKNAPSVDYGRMAEILVQRAGSPHAFTRLTSITWINEFVKLGGDQLVPYYADILGVVLPAISDKEEKIRVVARETNDELRAIKAEPSEGFDIGAVLVIARRELGNESEATRLEALRWISVLLERHRTEVLSFLDDIFPALLTSLSDTSDEVALLVLEVQARIARDAQHFRHLMVFLVHRFNSEHSLLERRGTLALRRLCQLLDAERVYRELATILEGEADLEFATIMVQALNLILLTAPELADLRALLKESLSASAGRDLFIALYASWCHSPMATISLCLLAQAYPHASSVIQSLGESDISVNLLVQVDKLVRLLETPIFAYLRLQLLEPARYPQLLKTLYGLLMLLPQQSSAFKILRTRLKTVPSHSFMHTQSHGTSAPSEFPGLSAIRRSASAGPFPQILSHIPSMPTSSINLPTMEDGEKNNAESGNGAAGINFAVQLKQFEHMQYQHRLHRVVVNNPKPPRRPAVVSNQNGIRPEDRSDSPRGHTPRGIASDVRGAPRSPRSTWSTY</sequence>
<dbReference type="GO" id="GO:0070772">
    <property type="term" value="C:PAS complex"/>
    <property type="evidence" value="ECO:0007669"/>
    <property type="project" value="InterPro"/>
</dbReference>
<dbReference type="AlphaFoldDB" id="A0A8T0G8D0"/>
<feature type="compositionally biased region" description="Basic and acidic residues" evidence="6">
    <location>
        <begin position="721"/>
        <end position="730"/>
    </location>
</feature>
<dbReference type="InterPro" id="IPR011989">
    <property type="entry name" value="ARM-like"/>
</dbReference>
<reference evidence="8" key="1">
    <citation type="submission" date="2020-06" db="EMBL/GenBank/DDBJ databases">
        <title>WGS assembly of Ceratodon purpureus strain R40.</title>
        <authorList>
            <person name="Carey S.B."/>
            <person name="Jenkins J."/>
            <person name="Shu S."/>
            <person name="Lovell J.T."/>
            <person name="Sreedasyam A."/>
            <person name="Maumus F."/>
            <person name="Tiley G.P."/>
            <person name="Fernandez-Pozo N."/>
            <person name="Barry K."/>
            <person name="Chen C."/>
            <person name="Wang M."/>
            <person name="Lipzen A."/>
            <person name="Daum C."/>
            <person name="Saski C.A."/>
            <person name="Payton A.C."/>
            <person name="Mcbreen J.C."/>
            <person name="Conrad R.E."/>
            <person name="Kollar L.M."/>
            <person name="Olsson S."/>
            <person name="Huttunen S."/>
            <person name="Landis J.B."/>
            <person name="Wickett N.J."/>
            <person name="Johnson M.G."/>
            <person name="Rensing S.A."/>
            <person name="Grimwood J."/>
            <person name="Schmutz J."/>
            <person name="Mcdaniel S.F."/>
        </authorList>
    </citation>
    <scope>NUCLEOTIDE SEQUENCE</scope>
    <source>
        <strain evidence="8">R40</strain>
    </source>
</reference>
<dbReference type="Proteomes" id="UP000822688">
    <property type="component" value="Chromosome 12"/>
</dbReference>
<evidence type="ECO:0000259" key="7">
    <source>
        <dbReference type="Pfam" id="PF11916"/>
    </source>
</evidence>
<protein>
    <recommendedName>
        <fullName evidence="7">Vacuolar protein 14 C-terminal Fig4-binding domain-containing protein</fullName>
    </recommendedName>
</protein>
<comment type="caution">
    <text evidence="8">The sequence shown here is derived from an EMBL/GenBank/DDBJ whole genome shotgun (WGS) entry which is preliminary data.</text>
</comment>
<dbReference type="SUPFAM" id="SSF48371">
    <property type="entry name" value="ARM repeat"/>
    <property type="match status" value="1"/>
</dbReference>
<dbReference type="Pfam" id="PF12755">
    <property type="entry name" value="Vac14_Fab1_bd"/>
    <property type="match status" value="1"/>
</dbReference>
<evidence type="ECO:0000256" key="6">
    <source>
        <dbReference type="SAM" id="MobiDB-lite"/>
    </source>
</evidence>
<dbReference type="OrthoDB" id="5574975at2759"/>